<organism evidence="2 3">
    <name type="scientific">Legionella septentrionalis</name>
    <dbReference type="NCBI Taxonomy" id="2498109"/>
    <lineage>
        <taxon>Bacteria</taxon>
        <taxon>Pseudomonadati</taxon>
        <taxon>Pseudomonadota</taxon>
        <taxon>Gammaproteobacteria</taxon>
        <taxon>Legionellales</taxon>
        <taxon>Legionellaceae</taxon>
        <taxon>Legionella</taxon>
    </lineage>
</organism>
<name>A0A3S1CLS2_9GAMM</name>
<reference evidence="2 3" key="1">
    <citation type="submission" date="2018-12" db="EMBL/GenBank/DDBJ databases">
        <title>Legionella sp,whole genome shotgun sequence.</title>
        <authorList>
            <person name="Wu H."/>
        </authorList>
    </citation>
    <scope>NUCLEOTIDE SEQUENCE [LARGE SCALE GENOMIC DNA]</scope>
    <source>
        <strain evidence="3">km714</strain>
    </source>
</reference>
<dbReference type="RefSeq" id="WP_127057117.1">
    <property type="nucleotide sequence ID" value="NZ_RZGR01000010.1"/>
</dbReference>
<feature type="domain" description="RNA polymerase sigma factor 70 region 4 type 2" evidence="1">
    <location>
        <begin position="3"/>
        <end position="29"/>
    </location>
</feature>
<proteinExistence type="predicted"/>
<dbReference type="InterPro" id="IPR036388">
    <property type="entry name" value="WH-like_DNA-bd_sf"/>
</dbReference>
<evidence type="ECO:0000313" key="3">
    <source>
        <dbReference type="Proteomes" id="UP000288012"/>
    </source>
</evidence>
<dbReference type="EMBL" id="RZGR01000010">
    <property type="protein sequence ID" value="RUQ88868.1"/>
    <property type="molecule type" value="Genomic_DNA"/>
</dbReference>
<accession>A0A3S1CLS2</accession>
<keyword evidence="3" id="KW-1185">Reference proteome</keyword>
<evidence type="ECO:0000313" key="2">
    <source>
        <dbReference type="EMBL" id="RUQ88868.1"/>
    </source>
</evidence>
<dbReference type="GO" id="GO:0016987">
    <property type="term" value="F:sigma factor activity"/>
    <property type="evidence" value="ECO:0007669"/>
    <property type="project" value="InterPro"/>
</dbReference>
<dbReference type="SUPFAM" id="SSF46894">
    <property type="entry name" value="C-terminal effector domain of the bipartite response regulators"/>
    <property type="match status" value="1"/>
</dbReference>
<dbReference type="Pfam" id="PF08281">
    <property type="entry name" value="Sigma70_r4_2"/>
    <property type="match status" value="1"/>
</dbReference>
<dbReference type="Gene3D" id="1.10.10.10">
    <property type="entry name" value="Winged helix-like DNA-binding domain superfamily/Winged helix DNA-binding domain"/>
    <property type="match status" value="1"/>
</dbReference>
<dbReference type="InterPro" id="IPR016032">
    <property type="entry name" value="Sig_transdc_resp-reg_C-effctor"/>
</dbReference>
<dbReference type="Proteomes" id="UP000288012">
    <property type="component" value="Unassembled WGS sequence"/>
</dbReference>
<dbReference type="AlphaFoldDB" id="A0A3S1CLS2"/>
<gene>
    <name evidence="2" type="ORF">EKM59_04830</name>
</gene>
<dbReference type="GO" id="GO:0006352">
    <property type="term" value="P:DNA-templated transcription initiation"/>
    <property type="evidence" value="ECO:0007669"/>
    <property type="project" value="InterPro"/>
</dbReference>
<protein>
    <recommendedName>
        <fullName evidence="1">RNA polymerase sigma factor 70 region 4 type 2 domain-containing protein</fullName>
    </recommendedName>
</protein>
<comment type="caution">
    <text evidence="2">The sequence shown here is derived from an EMBL/GenBank/DDBJ whole genome shotgun (WGS) entry which is preliminary data.</text>
</comment>
<evidence type="ECO:0000259" key="1">
    <source>
        <dbReference type="Pfam" id="PF08281"/>
    </source>
</evidence>
<dbReference type="InterPro" id="IPR013249">
    <property type="entry name" value="RNA_pol_sigma70_r4_t2"/>
</dbReference>
<sequence>MSFSYKQIAHILEISSRTVETYLSRVKQRTGYVSYAELERMMHP</sequence>
<dbReference type="GO" id="GO:0003677">
    <property type="term" value="F:DNA binding"/>
    <property type="evidence" value="ECO:0007669"/>
    <property type="project" value="InterPro"/>
</dbReference>